<gene>
    <name evidence="2" type="ORF">FZC78_11550</name>
</gene>
<dbReference type="RefSeq" id="WP_148939857.1">
    <property type="nucleotide sequence ID" value="NZ_VTEI01000005.1"/>
</dbReference>
<dbReference type="Proteomes" id="UP000322267">
    <property type="component" value="Unassembled WGS sequence"/>
</dbReference>
<keyword evidence="1" id="KW-0472">Membrane</keyword>
<feature type="transmembrane region" description="Helical" evidence="1">
    <location>
        <begin position="7"/>
        <end position="25"/>
    </location>
</feature>
<reference evidence="2 3" key="1">
    <citation type="submission" date="2019-08" db="EMBL/GenBank/DDBJ databases">
        <title>Bacillus genomes from the desert of Cuatro Cienegas, Coahuila.</title>
        <authorList>
            <person name="Olmedo-Alvarez G."/>
        </authorList>
    </citation>
    <scope>NUCLEOTIDE SEQUENCE [LARGE SCALE GENOMIC DNA]</scope>
    <source>
        <strain evidence="2 3">CH34_1T</strain>
    </source>
</reference>
<organism evidence="2 3">
    <name type="scientific">Rossellomorea vietnamensis</name>
    <dbReference type="NCBI Taxonomy" id="218284"/>
    <lineage>
        <taxon>Bacteria</taxon>
        <taxon>Bacillati</taxon>
        <taxon>Bacillota</taxon>
        <taxon>Bacilli</taxon>
        <taxon>Bacillales</taxon>
        <taxon>Bacillaceae</taxon>
        <taxon>Rossellomorea</taxon>
    </lineage>
</organism>
<evidence type="ECO:0000313" key="3">
    <source>
        <dbReference type="Proteomes" id="UP000322267"/>
    </source>
</evidence>
<evidence type="ECO:0000256" key="1">
    <source>
        <dbReference type="SAM" id="Phobius"/>
    </source>
</evidence>
<dbReference type="AlphaFoldDB" id="A0A5D4NRV2"/>
<dbReference type="EMBL" id="VTEI01000005">
    <property type="protein sequence ID" value="TYS16620.1"/>
    <property type="molecule type" value="Genomic_DNA"/>
</dbReference>
<accession>A0A5D4NRV2</accession>
<proteinExistence type="predicted"/>
<name>A0A5D4NRV2_9BACI</name>
<protein>
    <submittedName>
        <fullName evidence="2">Uncharacterized protein</fullName>
    </submittedName>
</protein>
<evidence type="ECO:0000313" key="2">
    <source>
        <dbReference type="EMBL" id="TYS16620.1"/>
    </source>
</evidence>
<keyword evidence="1" id="KW-1133">Transmembrane helix</keyword>
<keyword evidence="1" id="KW-0812">Transmembrane</keyword>
<feature type="transmembrane region" description="Helical" evidence="1">
    <location>
        <begin position="31"/>
        <end position="49"/>
    </location>
</feature>
<dbReference type="OrthoDB" id="9886178at2"/>
<sequence length="62" mass="7163">MLKILQLLMAIIGLLFLGVAFYHFFIDSSYFPSAIILILGLTLFVYRGFEIFTDRRVNKKSS</sequence>
<comment type="caution">
    <text evidence="2">The sequence shown here is derived from an EMBL/GenBank/DDBJ whole genome shotgun (WGS) entry which is preliminary data.</text>
</comment>